<accession>A0A9D1K1V6</accession>
<dbReference type="Proteomes" id="UP000824141">
    <property type="component" value="Unassembled WGS sequence"/>
</dbReference>
<keyword evidence="2" id="KW-0812">Transmembrane</keyword>
<evidence type="ECO:0000313" key="3">
    <source>
        <dbReference type="EMBL" id="HIS78202.1"/>
    </source>
</evidence>
<organism evidence="3 4">
    <name type="scientific">Candidatus Caccousia stercoris</name>
    <dbReference type="NCBI Taxonomy" id="2840723"/>
    <lineage>
        <taxon>Bacteria</taxon>
        <taxon>Bacillati</taxon>
        <taxon>Bacillota</taxon>
        <taxon>Clostridia</taxon>
        <taxon>Eubacteriales</taxon>
        <taxon>Oscillospiraceae</taxon>
        <taxon>Oscillospiraceae incertae sedis</taxon>
        <taxon>Candidatus Caccousia</taxon>
    </lineage>
</organism>
<gene>
    <name evidence="3" type="ORF">IAD03_02415</name>
</gene>
<reference evidence="3" key="2">
    <citation type="journal article" date="2021" name="PeerJ">
        <title>Extensive microbial diversity within the chicken gut microbiome revealed by metagenomics and culture.</title>
        <authorList>
            <person name="Gilroy R."/>
            <person name="Ravi A."/>
            <person name="Getino M."/>
            <person name="Pursley I."/>
            <person name="Horton D.L."/>
            <person name="Alikhan N.F."/>
            <person name="Baker D."/>
            <person name="Gharbi K."/>
            <person name="Hall N."/>
            <person name="Watson M."/>
            <person name="Adriaenssens E.M."/>
            <person name="Foster-Nyarko E."/>
            <person name="Jarju S."/>
            <person name="Secka A."/>
            <person name="Antonio M."/>
            <person name="Oren A."/>
            <person name="Chaudhuri R.R."/>
            <person name="La Ragione R."/>
            <person name="Hildebrand F."/>
            <person name="Pallen M.J."/>
        </authorList>
    </citation>
    <scope>NUCLEOTIDE SEQUENCE</scope>
    <source>
        <strain evidence="3">6086</strain>
    </source>
</reference>
<feature type="transmembrane region" description="Helical" evidence="2">
    <location>
        <begin position="177"/>
        <end position="198"/>
    </location>
</feature>
<feature type="coiled-coil region" evidence="1">
    <location>
        <begin position="207"/>
        <end position="237"/>
    </location>
</feature>
<reference evidence="3" key="1">
    <citation type="submission" date="2020-10" db="EMBL/GenBank/DDBJ databases">
        <authorList>
            <person name="Gilroy R."/>
        </authorList>
    </citation>
    <scope>NUCLEOTIDE SEQUENCE</scope>
    <source>
        <strain evidence="3">6086</strain>
    </source>
</reference>
<feature type="transmembrane region" description="Helical" evidence="2">
    <location>
        <begin position="86"/>
        <end position="106"/>
    </location>
</feature>
<feature type="transmembrane region" description="Helical" evidence="2">
    <location>
        <begin position="112"/>
        <end position="131"/>
    </location>
</feature>
<comment type="caution">
    <text evidence="3">The sequence shown here is derived from an EMBL/GenBank/DDBJ whole genome shotgun (WGS) entry which is preliminary data.</text>
</comment>
<evidence type="ECO:0000256" key="2">
    <source>
        <dbReference type="SAM" id="Phobius"/>
    </source>
</evidence>
<evidence type="ECO:0000256" key="1">
    <source>
        <dbReference type="SAM" id="Coils"/>
    </source>
</evidence>
<keyword evidence="2" id="KW-0472">Membrane</keyword>
<keyword evidence="1" id="KW-0175">Coiled coil</keyword>
<dbReference type="AlphaFoldDB" id="A0A9D1K1V6"/>
<sequence>MPYIEHFLLEIIKFATFVFACGSLMRFRFRGKTTGWIAAGFLVGILALQVGLFLAGLDETLMLTLLPVTAYLPAILAVHVLSGSGFLQTVSVWSAGALLNFTLLFLQKLLNLWLPRYTVALVLAAAILLCVQEFRFLRRPYRAYVLENSSGWLLLSFPTVMLFLLFSYWANTVTDPVLLMLILLTALSLLAVMAWGLVSAGALRWTAAAEQAARAQLERQRREYEELREKLDQGRRYHHDMRHHFQVWRGCSARRGPRRGWSTSAP</sequence>
<feature type="transmembrane region" description="Helical" evidence="2">
    <location>
        <begin position="61"/>
        <end position="81"/>
    </location>
</feature>
<name>A0A9D1K1V6_9FIRM</name>
<keyword evidence="2" id="KW-1133">Transmembrane helix</keyword>
<evidence type="ECO:0000313" key="4">
    <source>
        <dbReference type="Proteomes" id="UP000824141"/>
    </source>
</evidence>
<proteinExistence type="predicted"/>
<protein>
    <submittedName>
        <fullName evidence="3">Uncharacterized protein</fullName>
    </submittedName>
</protein>
<feature type="transmembrane region" description="Helical" evidence="2">
    <location>
        <begin position="152"/>
        <end position="171"/>
    </location>
</feature>
<feature type="transmembrane region" description="Helical" evidence="2">
    <location>
        <begin position="36"/>
        <end position="55"/>
    </location>
</feature>
<dbReference type="EMBL" id="DVJM01000037">
    <property type="protein sequence ID" value="HIS78202.1"/>
    <property type="molecule type" value="Genomic_DNA"/>
</dbReference>